<dbReference type="InterPro" id="IPR005829">
    <property type="entry name" value="Sugar_transporter_CS"/>
</dbReference>
<dbReference type="GO" id="GO:0022857">
    <property type="term" value="F:transmembrane transporter activity"/>
    <property type="evidence" value="ECO:0007669"/>
    <property type="project" value="InterPro"/>
</dbReference>
<feature type="transmembrane region" description="Helical" evidence="8">
    <location>
        <begin position="244"/>
        <end position="263"/>
    </location>
</feature>
<proteinExistence type="predicted"/>
<evidence type="ECO:0000313" key="9">
    <source>
        <dbReference type="EMBL" id="QXL88880.1"/>
    </source>
</evidence>
<sequence length="425" mass="45129">MDRHHRRPERTARQSAGSNPRVTDTPAPTARLSQVEFIALIGVLFATIAMSIDAMLPALPDIAAELTPDNLTLAQLVLTSFVLGMGAGTLITGPLSDAFGRKPVIVVFSALYIIGAGLAWAAQSMEVLIAARVLQGIGAAGPRVVAMALVRDLYSGREMAKIMSFAMLVFTLFPAVAPLLGAGIIALFDWRAIFLALVLFIIVSVTWLSVRQPETLPPPARRPLNARQLWQSTREVMSNTQMQFSIGVQTLIYGMLFGSLSSIQQIFDLTYDKAAIFPVLFGCIAVLSAPAAPLNGRLVVQLGMRPLVRRALFMQTGLAGVFIVILGLGFAPTTEVWFYFAWSVTVFATMGFTIGNLNALALEPLGHVAGLAASLMGALSTIGGALLGALVGQLYNGTPLPLALAAGILCAIGGAVMLRMPREKV</sequence>
<dbReference type="InterPro" id="IPR011701">
    <property type="entry name" value="MFS"/>
</dbReference>
<name>A0A975YGY3_9RHOB</name>
<dbReference type="CDD" id="cd17320">
    <property type="entry name" value="MFS_MdfA_MDR_like"/>
    <property type="match status" value="1"/>
</dbReference>
<keyword evidence="3 8" id="KW-0812">Transmembrane</keyword>
<dbReference type="EMBL" id="JAIMBW010000001">
    <property type="protein sequence ID" value="MBY4892123.1"/>
    <property type="molecule type" value="Genomic_DNA"/>
</dbReference>
<feature type="transmembrane region" description="Helical" evidence="8">
    <location>
        <begin position="312"/>
        <end position="331"/>
    </location>
</feature>
<dbReference type="PANTHER" id="PTHR23501:SF191">
    <property type="entry name" value="VACUOLAR BASIC AMINO ACID TRANSPORTER 4"/>
    <property type="match status" value="1"/>
</dbReference>
<feature type="transmembrane region" description="Helical" evidence="8">
    <location>
        <begin position="400"/>
        <end position="418"/>
    </location>
</feature>
<keyword evidence="2" id="KW-0813">Transport</keyword>
<dbReference type="GO" id="GO:0005886">
    <property type="term" value="C:plasma membrane"/>
    <property type="evidence" value="ECO:0007669"/>
    <property type="project" value="TreeGrafter"/>
</dbReference>
<dbReference type="Pfam" id="PF07690">
    <property type="entry name" value="MFS_1"/>
    <property type="match status" value="1"/>
</dbReference>
<reference evidence="9 10" key="1">
    <citation type="submission" date="2021-07" db="EMBL/GenBank/DDBJ databases">
        <title>Karlodiniumbacter phycospheric gen. nov., sp. nov., a phycosphere bacterium isolated from karlodinium veneficum.</title>
        <authorList>
            <person name="Peng Y."/>
            <person name="Jiang L."/>
            <person name="Lee J."/>
        </authorList>
    </citation>
    <scope>NUCLEOTIDE SEQUENCE</scope>
    <source>
        <strain evidence="9 10">N5</strain>
    </source>
</reference>
<feature type="region of interest" description="Disordered" evidence="7">
    <location>
        <begin position="1"/>
        <end position="27"/>
    </location>
</feature>
<comment type="subcellular location">
    <subcellularLocation>
        <location evidence="1">Endomembrane system</location>
        <topology evidence="1">Multi-pass membrane protein</topology>
    </subcellularLocation>
</comment>
<gene>
    <name evidence="9" type="ORF">KUL25_05025</name>
</gene>
<keyword evidence="10" id="KW-1185">Reference proteome</keyword>
<dbReference type="PANTHER" id="PTHR23501">
    <property type="entry name" value="MAJOR FACILITATOR SUPERFAMILY"/>
    <property type="match status" value="1"/>
</dbReference>
<evidence type="ECO:0000256" key="1">
    <source>
        <dbReference type="ARBA" id="ARBA00004127"/>
    </source>
</evidence>
<evidence type="ECO:0000256" key="7">
    <source>
        <dbReference type="SAM" id="MobiDB-lite"/>
    </source>
</evidence>
<dbReference type="SUPFAM" id="SSF103473">
    <property type="entry name" value="MFS general substrate transporter"/>
    <property type="match status" value="1"/>
</dbReference>
<dbReference type="EMBL" id="CP078073">
    <property type="protein sequence ID" value="QXL88880.1"/>
    <property type="molecule type" value="Genomic_DNA"/>
</dbReference>
<dbReference type="GO" id="GO:0012505">
    <property type="term" value="C:endomembrane system"/>
    <property type="evidence" value="ECO:0007669"/>
    <property type="project" value="UniProtKB-SubCell"/>
</dbReference>
<feature type="transmembrane region" description="Helical" evidence="8">
    <location>
        <begin position="129"/>
        <end position="150"/>
    </location>
</feature>
<evidence type="ECO:0000256" key="8">
    <source>
        <dbReference type="SAM" id="Phobius"/>
    </source>
</evidence>
<evidence type="ECO:0000256" key="5">
    <source>
        <dbReference type="ARBA" id="ARBA00023136"/>
    </source>
</evidence>
<keyword evidence="4 8" id="KW-1133">Transmembrane helix</keyword>
<feature type="transmembrane region" description="Helical" evidence="8">
    <location>
        <begin position="71"/>
        <end position="92"/>
    </location>
</feature>
<evidence type="ECO:0000313" key="10">
    <source>
        <dbReference type="Proteomes" id="UP000693972"/>
    </source>
</evidence>
<accession>A0A975YGY3</accession>
<feature type="transmembrane region" description="Helical" evidence="8">
    <location>
        <begin position="369"/>
        <end position="394"/>
    </location>
</feature>
<feature type="transmembrane region" description="Helical" evidence="8">
    <location>
        <begin position="337"/>
        <end position="357"/>
    </location>
</feature>
<dbReference type="InterPro" id="IPR036259">
    <property type="entry name" value="MFS_trans_sf"/>
</dbReference>
<feature type="transmembrane region" description="Helical" evidence="8">
    <location>
        <begin position="162"/>
        <end position="186"/>
    </location>
</feature>
<dbReference type="AlphaFoldDB" id="A0A975YGY3"/>
<organism evidence="9">
    <name type="scientific">Gymnodinialimonas phycosphaerae</name>
    <dbReference type="NCBI Taxonomy" id="2841589"/>
    <lineage>
        <taxon>Bacteria</taxon>
        <taxon>Pseudomonadati</taxon>
        <taxon>Pseudomonadota</taxon>
        <taxon>Alphaproteobacteria</taxon>
        <taxon>Rhodobacterales</taxon>
        <taxon>Paracoccaceae</taxon>
        <taxon>Gymnodinialimonas</taxon>
    </lineage>
</organism>
<protein>
    <recommendedName>
        <fullName evidence="6">MFS-type drug efflux transporter P55</fullName>
    </recommendedName>
</protein>
<feature type="transmembrane region" description="Helical" evidence="8">
    <location>
        <begin position="104"/>
        <end position="123"/>
    </location>
</feature>
<dbReference type="Proteomes" id="UP000693972">
    <property type="component" value="Unassembled WGS sequence"/>
</dbReference>
<feature type="transmembrane region" description="Helical" evidence="8">
    <location>
        <begin position="192"/>
        <end position="210"/>
    </location>
</feature>
<evidence type="ECO:0000256" key="6">
    <source>
        <dbReference type="ARBA" id="ARBA00044273"/>
    </source>
</evidence>
<feature type="transmembrane region" description="Helical" evidence="8">
    <location>
        <begin position="275"/>
        <end position="300"/>
    </location>
</feature>
<feature type="transmembrane region" description="Helical" evidence="8">
    <location>
        <begin position="37"/>
        <end position="59"/>
    </location>
</feature>
<evidence type="ECO:0000256" key="4">
    <source>
        <dbReference type="ARBA" id="ARBA00022989"/>
    </source>
</evidence>
<evidence type="ECO:0000256" key="3">
    <source>
        <dbReference type="ARBA" id="ARBA00022692"/>
    </source>
</evidence>
<feature type="compositionally biased region" description="Polar residues" evidence="7">
    <location>
        <begin position="13"/>
        <end position="22"/>
    </location>
</feature>
<keyword evidence="5 8" id="KW-0472">Membrane</keyword>
<dbReference type="Gene3D" id="1.20.1720.10">
    <property type="entry name" value="Multidrug resistance protein D"/>
    <property type="match status" value="1"/>
</dbReference>
<evidence type="ECO:0000256" key="2">
    <source>
        <dbReference type="ARBA" id="ARBA00022448"/>
    </source>
</evidence>
<dbReference type="PROSITE" id="PS00216">
    <property type="entry name" value="SUGAR_TRANSPORT_1"/>
    <property type="match status" value="1"/>
</dbReference>